<dbReference type="STRING" id="428993.SAMN06296058_1814"/>
<evidence type="ECO:0000256" key="2">
    <source>
        <dbReference type="SAM" id="Phobius"/>
    </source>
</evidence>
<protein>
    <recommendedName>
        <fullName evidence="5">Transmembrane protein</fullName>
    </recommendedName>
</protein>
<dbReference type="RefSeq" id="WP_079724076.1">
    <property type="nucleotide sequence ID" value="NZ_BMCL01000002.1"/>
</dbReference>
<evidence type="ECO:0008006" key="5">
    <source>
        <dbReference type="Google" id="ProtNLM"/>
    </source>
</evidence>
<evidence type="ECO:0000256" key="1">
    <source>
        <dbReference type="SAM" id="MobiDB-lite"/>
    </source>
</evidence>
<organism evidence="3 4">
    <name type="scientific">Pseudoxanthomonas indica</name>
    <dbReference type="NCBI Taxonomy" id="428993"/>
    <lineage>
        <taxon>Bacteria</taxon>
        <taxon>Pseudomonadati</taxon>
        <taxon>Pseudomonadota</taxon>
        <taxon>Gammaproteobacteria</taxon>
        <taxon>Lysobacterales</taxon>
        <taxon>Lysobacteraceae</taxon>
        <taxon>Pseudoxanthomonas</taxon>
    </lineage>
</organism>
<name>A0A1T5KMJ1_9GAMM</name>
<evidence type="ECO:0000313" key="3">
    <source>
        <dbReference type="EMBL" id="SKC64705.1"/>
    </source>
</evidence>
<accession>A0A1T5KMJ1</accession>
<dbReference type="EMBL" id="FUZV01000001">
    <property type="protein sequence ID" value="SKC64705.1"/>
    <property type="molecule type" value="Genomic_DNA"/>
</dbReference>
<dbReference type="AlphaFoldDB" id="A0A1T5KMJ1"/>
<keyword evidence="2" id="KW-0472">Membrane</keyword>
<keyword evidence="4" id="KW-1185">Reference proteome</keyword>
<evidence type="ECO:0000313" key="4">
    <source>
        <dbReference type="Proteomes" id="UP000190341"/>
    </source>
</evidence>
<keyword evidence="2" id="KW-0812">Transmembrane</keyword>
<proteinExistence type="predicted"/>
<gene>
    <name evidence="3" type="ORF">SAMN06296058_1814</name>
</gene>
<reference evidence="3 4" key="1">
    <citation type="submission" date="2017-02" db="EMBL/GenBank/DDBJ databases">
        <authorList>
            <person name="Peterson S.W."/>
        </authorList>
    </citation>
    <scope>NUCLEOTIDE SEQUENCE [LARGE SCALE GENOMIC DNA]</scope>
    <source>
        <strain evidence="3 4">P15</strain>
    </source>
</reference>
<feature type="transmembrane region" description="Helical" evidence="2">
    <location>
        <begin position="64"/>
        <end position="82"/>
    </location>
</feature>
<keyword evidence="2" id="KW-1133">Transmembrane helix</keyword>
<dbReference type="OrthoDB" id="6057745at2"/>
<feature type="compositionally biased region" description="Basic and acidic residues" evidence="1">
    <location>
        <begin position="96"/>
        <end position="105"/>
    </location>
</feature>
<dbReference type="Proteomes" id="UP000190341">
    <property type="component" value="Unassembled WGS sequence"/>
</dbReference>
<sequence length="129" mass="13265">MSKLTIITDRALDLVNQAGSGIVNAGQSLKHAVPEAGKLLQTGAALGVAKTGARTAMTFVRRNPVVAVAAAAGVGLLAFAAYRKRKRDAANAPVEGKSRRIEARKVNGTGRAGRARTTARKSSSESASP</sequence>
<feature type="region of interest" description="Disordered" evidence="1">
    <location>
        <begin position="86"/>
        <end position="129"/>
    </location>
</feature>